<sequence>MATLLLDTSTDFGVVAVVKKGAIVFCKELDSSPFHSNALMPAVDEALRTANLKASELHSIVVGKGPGSYTGIRVGVACAKVLSYACQIPLIGVCSLELFVPNDSEPPGAFASLIDARSGGIFFLEGTKNEDGTIVTSEAKLLPVNIVRERVLSIKRLFTPSGEHLQERLDLRKDQSISWTRCGPNIQQMKRIGETKLAQKAYTTNGRLEILYLRKTQPELKKGPSSLN</sequence>
<keyword evidence="3" id="KW-1185">Reference proteome</keyword>
<organism evidence="2 3">
    <name type="scientific">Simkania negevensis</name>
    <dbReference type="NCBI Taxonomy" id="83561"/>
    <lineage>
        <taxon>Bacteria</taxon>
        <taxon>Pseudomonadati</taxon>
        <taxon>Chlamydiota</taxon>
        <taxon>Chlamydiia</taxon>
        <taxon>Parachlamydiales</taxon>
        <taxon>Simkaniaceae</taxon>
        <taxon>Simkania</taxon>
    </lineage>
</organism>
<gene>
    <name evidence="2" type="primary">tsaB</name>
    <name evidence="2" type="ORF">JYU14_01820</name>
</gene>
<dbReference type="PANTHER" id="PTHR11735:SF11">
    <property type="entry name" value="TRNA THREONYLCARBAMOYLADENOSINE BIOSYNTHESIS PROTEIN TSAB"/>
    <property type="match status" value="1"/>
</dbReference>
<dbReference type="NCBIfam" id="TIGR03725">
    <property type="entry name" value="T6A_YeaZ"/>
    <property type="match status" value="1"/>
</dbReference>
<dbReference type="EMBL" id="JAFITR010000025">
    <property type="protein sequence ID" value="MBN4066802.1"/>
    <property type="molecule type" value="Genomic_DNA"/>
</dbReference>
<proteinExistence type="predicted"/>
<evidence type="ECO:0000313" key="3">
    <source>
        <dbReference type="Proteomes" id="UP000722121"/>
    </source>
</evidence>
<dbReference type="InterPro" id="IPR043129">
    <property type="entry name" value="ATPase_NBD"/>
</dbReference>
<accession>A0ABS3AUZ6</accession>
<dbReference type="Pfam" id="PF00814">
    <property type="entry name" value="TsaD"/>
    <property type="match status" value="1"/>
</dbReference>
<dbReference type="InterPro" id="IPR022496">
    <property type="entry name" value="T6A_TsaB"/>
</dbReference>
<name>A0ABS3AUZ6_9BACT</name>
<protein>
    <submittedName>
        <fullName evidence="2">tRNA (Adenosine(37)-N6)-threonylcarbamoyltransferase complex dimerization subunit type 1 TsaB</fullName>
    </submittedName>
</protein>
<feature type="domain" description="Gcp-like" evidence="1">
    <location>
        <begin position="33"/>
        <end position="126"/>
    </location>
</feature>
<dbReference type="PANTHER" id="PTHR11735">
    <property type="entry name" value="TRNA N6-ADENOSINE THREONYLCARBAMOYLTRANSFERASE"/>
    <property type="match status" value="1"/>
</dbReference>
<dbReference type="Gene3D" id="3.30.420.40">
    <property type="match status" value="2"/>
</dbReference>
<dbReference type="Proteomes" id="UP000722121">
    <property type="component" value="Unassembled WGS sequence"/>
</dbReference>
<dbReference type="InterPro" id="IPR000905">
    <property type="entry name" value="Gcp-like_dom"/>
</dbReference>
<evidence type="ECO:0000259" key="1">
    <source>
        <dbReference type="Pfam" id="PF00814"/>
    </source>
</evidence>
<evidence type="ECO:0000313" key="2">
    <source>
        <dbReference type="EMBL" id="MBN4066802.1"/>
    </source>
</evidence>
<dbReference type="SUPFAM" id="SSF53067">
    <property type="entry name" value="Actin-like ATPase domain"/>
    <property type="match status" value="1"/>
</dbReference>
<dbReference type="CDD" id="cd24032">
    <property type="entry name" value="ASKHA_NBD_TsaB"/>
    <property type="match status" value="1"/>
</dbReference>
<reference evidence="2 3" key="1">
    <citation type="submission" date="2021-02" db="EMBL/GenBank/DDBJ databases">
        <title>Activity-based single-cell genomes from oceanic crustal fluid captures similar information to metagenomic and metatranscriptomic surveys with orders of magnitude less sampling.</title>
        <authorList>
            <person name="D'Angelo T.S."/>
            <person name="Orcutt B.N."/>
        </authorList>
    </citation>
    <scope>NUCLEOTIDE SEQUENCE [LARGE SCALE GENOMIC DNA]</scope>
    <source>
        <strain evidence="2">AH-315-G07</strain>
    </source>
</reference>
<comment type="caution">
    <text evidence="2">The sequence shown here is derived from an EMBL/GenBank/DDBJ whole genome shotgun (WGS) entry which is preliminary data.</text>
</comment>